<dbReference type="AlphaFoldDB" id="A0A117LTU6"/>
<keyword evidence="1" id="KW-0472">Membrane</keyword>
<feature type="transmembrane region" description="Helical" evidence="1">
    <location>
        <begin position="75"/>
        <end position="93"/>
    </location>
</feature>
<organism evidence="2 3">
    <name type="scientific">candidate division WS6 bacterium 36_33</name>
    <dbReference type="NCBI Taxonomy" id="1641388"/>
    <lineage>
        <taxon>Bacteria</taxon>
        <taxon>Candidatus Dojkabacteria</taxon>
    </lineage>
</organism>
<feature type="non-terminal residue" evidence="2">
    <location>
        <position position="111"/>
    </location>
</feature>
<dbReference type="EMBL" id="LGGI01000040">
    <property type="protein sequence ID" value="KUK67102.1"/>
    <property type="molecule type" value="Genomic_DNA"/>
</dbReference>
<keyword evidence="1" id="KW-0812">Transmembrane</keyword>
<accession>A0A117LTU6</accession>
<gene>
    <name evidence="2" type="ORF">XD87_0321</name>
</gene>
<evidence type="ECO:0000313" key="3">
    <source>
        <dbReference type="Proteomes" id="UP000053469"/>
    </source>
</evidence>
<evidence type="ECO:0000256" key="1">
    <source>
        <dbReference type="SAM" id="Phobius"/>
    </source>
</evidence>
<keyword evidence="1" id="KW-1133">Transmembrane helix</keyword>
<name>A0A117LTU6_9BACT</name>
<sequence>MALEFDTKNKTITGFHRKDKGTFGIIEGKYPIFEDDNTSIFTVTRDHFFSITTPQIKAILNNFLRYKNFNDKKRLVANILLIPGLIIAFALVLKYSTILDSFPEILALLES</sequence>
<reference evidence="3" key="1">
    <citation type="journal article" date="2015" name="MBio">
        <title>Genome-Resolved Metagenomic Analysis Reveals Roles for Candidate Phyla and Other Microbial Community Members in Biogeochemical Transformations in Oil Reservoirs.</title>
        <authorList>
            <person name="Hu P."/>
            <person name="Tom L."/>
            <person name="Singh A."/>
            <person name="Thomas B.C."/>
            <person name="Baker B.J."/>
            <person name="Piceno Y.M."/>
            <person name="Andersen G.L."/>
            <person name="Banfield J.F."/>
        </authorList>
    </citation>
    <scope>NUCLEOTIDE SEQUENCE [LARGE SCALE GENOMIC DNA]</scope>
</reference>
<dbReference type="Proteomes" id="UP000053469">
    <property type="component" value="Unassembled WGS sequence"/>
</dbReference>
<evidence type="ECO:0000313" key="2">
    <source>
        <dbReference type="EMBL" id="KUK67102.1"/>
    </source>
</evidence>
<proteinExistence type="predicted"/>
<comment type="caution">
    <text evidence="2">The sequence shown here is derived from an EMBL/GenBank/DDBJ whole genome shotgun (WGS) entry which is preliminary data.</text>
</comment>
<protein>
    <submittedName>
        <fullName evidence="2">Chaperone ATPase</fullName>
    </submittedName>
</protein>